<dbReference type="Proteomes" id="UP000054921">
    <property type="component" value="Unassembled WGS sequence"/>
</dbReference>
<dbReference type="PATRIC" id="fig|28084.5.peg.2897"/>
<evidence type="ECO:0000256" key="1">
    <source>
        <dbReference type="SAM" id="MobiDB-lite"/>
    </source>
</evidence>
<keyword evidence="5" id="KW-1185">Reference proteome</keyword>
<proteinExistence type="predicted"/>
<dbReference type="Proteomes" id="UP000277577">
    <property type="component" value="Chromosome"/>
</dbReference>
<name>A0A0W0SBC0_9GAMM</name>
<evidence type="ECO:0000313" key="2">
    <source>
        <dbReference type="EMBL" id="KTC80658.1"/>
    </source>
</evidence>
<accession>A0A0W0SBC0</accession>
<evidence type="ECO:0000313" key="5">
    <source>
        <dbReference type="Proteomes" id="UP000277577"/>
    </source>
</evidence>
<protein>
    <submittedName>
        <fullName evidence="2">Uncharacterized protein</fullName>
    </submittedName>
</protein>
<reference evidence="2 4" key="1">
    <citation type="submission" date="2015-11" db="EMBL/GenBank/DDBJ databases">
        <title>Genomic analysis of 38 Legionella species identifies large and diverse effector repertoires.</title>
        <authorList>
            <person name="Burstein D."/>
            <person name="Amaro F."/>
            <person name="Zusman T."/>
            <person name="Lifshitz Z."/>
            <person name="Cohen O."/>
            <person name="Gilbert J.A."/>
            <person name="Pupko T."/>
            <person name="Shuman H.A."/>
            <person name="Segal G."/>
        </authorList>
    </citation>
    <scope>NUCLEOTIDE SEQUENCE [LARGE SCALE GENOMIC DNA]</scope>
    <source>
        <strain evidence="2 4">ORW</strain>
    </source>
</reference>
<feature type="compositionally biased region" description="Basic and acidic residues" evidence="1">
    <location>
        <begin position="32"/>
        <end position="43"/>
    </location>
</feature>
<reference evidence="3 5" key="2">
    <citation type="submission" date="2018-12" db="EMBL/GenBank/DDBJ databases">
        <authorList>
            <consortium name="Pathogen Informatics"/>
        </authorList>
    </citation>
    <scope>NUCLEOTIDE SEQUENCE [LARGE SCALE GENOMIC DNA]</scope>
    <source>
        <strain evidence="3 5">NCTC11976</strain>
    </source>
</reference>
<gene>
    <name evidence="2" type="ORF">Lche_2678</name>
    <name evidence="3" type="ORF">NCTC11976_00924</name>
</gene>
<feature type="region of interest" description="Disordered" evidence="1">
    <location>
        <begin position="21"/>
        <end position="67"/>
    </location>
</feature>
<dbReference type="EMBL" id="LNXW01000013">
    <property type="protein sequence ID" value="KTC80658.1"/>
    <property type="molecule type" value="Genomic_DNA"/>
</dbReference>
<dbReference type="AlphaFoldDB" id="A0A0W0SBC0"/>
<evidence type="ECO:0000313" key="4">
    <source>
        <dbReference type="Proteomes" id="UP000054921"/>
    </source>
</evidence>
<dbReference type="RefSeq" id="WP_028382551.1">
    <property type="nucleotide sequence ID" value="NZ_CAAAIT010000005.1"/>
</dbReference>
<feature type="compositionally biased region" description="Basic and acidic residues" evidence="1">
    <location>
        <begin position="53"/>
        <end position="67"/>
    </location>
</feature>
<dbReference type="EMBL" id="LR134173">
    <property type="protein sequence ID" value="VEB34602.1"/>
    <property type="molecule type" value="Genomic_DNA"/>
</dbReference>
<evidence type="ECO:0000313" key="3">
    <source>
        <dbReference type="EMBL" id="VEB34602.1"/>
    </source>
</evidence>
<sequence>MKIYLNPQPHAVERINQLKNKPSSMPVPRQKIVAEEGSEKSDTEIFATESEEQAWRDSLEKDKHRMR</sequence>
<organism evidence="2 4">
    <name type="scientific">Legionella cherrii</name>
    <dbReference type="NCBI Taxonomy" id="28084"/>
    <lineage>
        <taxon>Bacteria</taxon>
        <taxon>Pseudomonadati</taxon>
        <taxon>Pseudomonadota</taxon>
        <taxon>Gammaproteobacteria</taxon>
        <taxon>Legionellales</taxon>
        <taxon>Legionellaceae</taxon>
        <taxon>Legionella</taxon>
    </lineage>
</organism>
<dbReference type="OrthoDB" id="5639121at2"/>